<dbReference type="Gene3D" id="2.60.40.3650">
    <property type="match status" value="1"/>
</dbReference>
<dbReference type="InterPro" id="IPR007963">
    <property type="entry name" value="Peptidase_M61_catalytic"/>
</dbReference>
<dbReference type="SUPFAM" id="SSF50156">
    <property type="entry name" value="PDZ domain-like"/>
    <property type="match status" value="1"/>
</dbReference>
<keyword evidence="1" id="KW-0732">Signal</keyword>
<evidence type="ECO:0000259" key="2">
    <source>
        <dbReference type="PROSITE" id="PS50106"/>
    </source>
</evidence>
<dbReference type="EMBL" id="CP030840">
    <property type="protein sequence ID" value="AXC15317.1"/>
    <property type="molecule type" value="Genomic_DNA"/>
</dbReference>
<dbReference type="InterPro" id="IPR040756">
    <property type="entry name" value="Peptidase_M61_N"/>
</dbReference>
<dbReference type="OrthoDB" id="9778516at2"/>
<dbReference type="SMART" id="SM00228">
    <property type="entry name" value="PDZ"/>
    <property type="match status" value="1"/>
</dbReference>
<dbReference type="PIRSF" id="PIRSF016493">
    <property type="entry name" value="Glycyl_aminpptds"/>
    <property type="match status" value="1"/>
</dbReference>
<dbReference type="Pfam" id="PF17899">
    <property type="entry name" value="Peptidase_M61_N"/>
    <property type="match status" value="1"/>
</dbReference>
<dbReference type="PROSITE" id="PS51257">
    <property type="entry name" value="PROKAR_LIPOPROTEIN"/>
    <property type="match status" value="1"/>
</dbReference>
<dbReference type="PROSITE" id="PS50106">
    <property type="entry name" value="PDZ"/>
    <property type="match status" value="1"/>
</dbReference>
<gene>
    <name evidence="3" type="ORF">ACPOL_6073</name>
</gene>
<reference evidence="3 4" key="1">
    <citation type="journal article" date="2018" name="Front. Microbiol.">
        <title>Hydrolytic Capabilities as a Key to Environmental Success: Chitinolytic and Cellulolytic Acidobacteria From Acidic Sub-arctic Soils and Boreal Peatlands.</title>
        <authorList>
            <person name="Belova S.E."/>
            <person name="Ravin N.V."/>
            <person name="Pankratov T.A."/>
            <person name="Rakitin A.L."/>
            <person name="Ivanova A.A."/>
            <person name="Beletsky A.V."/>
            <person name="Mardanov A.V."/>
            <person name="Sinninghe Damste J.S."/>
            <person name="Dedysh S.N."/>
        </authorList>
    </citation>
    <scope>NUCLEOTIDE SEQUENCE [LARGE SCALE GENOMIC DNA]</scope>
    <source>
        <strain evidence="3 4">SBC82</strain>
    </source>
</reference>
<feature type="domain" description="PDZ" evidence="2">
    <location>
        <begin position="513"/>
        <end position="598"/>
    </location>
</feature>
<keyword evidence="4" id="KW-1185">Reference proteome</keyword>
<evidence type="ECO:0000313" key="3">
    <source>
        <dbReference type="EMBL" id="AXC15317.1"/>
    </source>
</evidence>
<dbReference type="AlphaFoldDB" id="A0A2Z5G936"/>
<feature type="chain" id="PRO_5016280664" evidence="1">
    <location>
        <begin position="26"/>
        <end position="640"/>
    </location>
</feature>
<dbReference type="InterPro" id="IPR001478">
    <property type="entry name" value="PDZ"/>
</dbReference>
<dbReference type="Gene3D" id="2.30.42.10">
    <property type="match status" value="1"/>
</dbReference>
<protein>
    <submittedName>
        <fullName evidence="3">PDZ domain family protein</fullName>
    </submittedName>
</protein>
<feature type="signal peptide" evidence="1">
    <location>
        <begin position="1"/>
        <end position="25"/>
    </location>
</feature>
<sequence>MNRKSLLLRSTLLFGVAASSCFLSAQTPLPIQVTVDVTDAPRRILHARLSIPVEPGPLTLLYPKWIPGEHEPSGTVDNLAGLFIAANGQDLAWQRDDVNMFAFHLTVPAGVTTLDVKLDFLATAPATGSSAGASTSANLAIVNWNQVVLYPQGKQAEAIQFQPSARMPQGWQYGTALSKASDDNGTVHFEPVSLEQLVDSPLLTGKYFREVPLAPEVSPKHYLDLAADGPEDLQLKPEALAALDNLVRETGALYKSRHYRGYHFLVTLSDQVAHFGLEHHESSDDRAAERTYIDDNLALVSADLLPHEFTHSWNGKYRRPAGLATGNYESPMRGNLLWVYEGLTQYLGDVLAARSGIETAAQYRDALAQSAATFDLRPGRTWRDLQDTATAAQTLYETVDEWDNWRRSVDYYDEGQLIWLEVDTTIRKQSKNKKSLNDFCASFLGLGGDTPPKVVTYTFEDVVNSLNAIVPFDWASFLNERLRSKANHAPLAGIENGGYRIVYTDRPNDFTQATDLVNGATNLWWSIGMTVNTNGRGDDGGKIGDVLVDSPADKAGLGPGMNIIAVNGRQYSGEVLKNAIADAKANSNPIELIVANTGYYKVIRLDYHQGLRYPHLEPIPGAYLALDDILLPLRRISAAR</sequence>
<dbReference type="Gene3D" id="1.10.390.10">
    <property type="entry name" value="Neutral Protease Domain 2"/>
    <property type="match status" value="1"/>
</dbReference>
<dbReference type="InterPro" id="IPR036034">
    <property type="entry name" value="PDZ_sf"/>
</dbReference>
<dbReference type="Proteomes" id="UP000253606">
    <property type="component" value="Chromosome"/>
</dbReference>
<name>A0A2Z5G936_9BACT</name>
<dbReference type="RefSeq" id="WP_114209912.1">
    <property type="nucleotide sequence ID" value="NZ_CP030840.1"/>
</dbReference>
<evidence type="ECO:0000313" key="4">
    <source>
        <dbReference type="Proteomes" id="UP000253606"/>
    </source>
</evidence>
<accession>A0A2Z5G936</accession>
<proteinExistence type="predicted"/>
<organism evidence="3 4">
    <name type="scientific">Acidisarcina polymorpha</name>
    <dbReference type="NCBI Taxonomy" id="2211140"/>
    <lineage>
        <taxon>Bacteria</taxon>
        <taxon>Pseudomonadati</taxon>
        <taxon>Acidobacteriota</taxon>
        <taxon>Terriglobia</taxon>
        <taxon>Terriglobales</taxon>
        <taxon>Acidobacteriaceae</taxon>
        <taxon>Acidisarcina</taxon>
    </lineage>
</organism>
<evidence type="ECO:0000256" key="1">
    <source>
        <dbReference type="SAM" id="SignalP"/>
    </source>
</evidence>
<dbReference type="Pfam" id="PF05299">
    <property type="entry name" value="Peptidase_M61"/>
    <property type="match status" value="1"/>
</dbReference>
<dbReference type="InterPro" id="IPR024191">
    <property type="entry name" value="Peptidase_M61"/>
</dbReference>
<dbReference type="KEGG" id="abas:ACPOL_6073"/>
<dbReference type="InterPro" id="IPR027268">
    <property type="entry name" value="Peptidase_M4/M1_CTD_sf"/>
</dbReference>